<evidence type="ECO:0000259" key="1">
    <source>
        <dbReference type="Pfam" id="PF07969"/>
    </source>
</evidence>
<keyword evidence="3" id="KW-1185">Reference proteome</keyword>
<dbReference type="SUPFAM" id="SSF51338">
    <property type="entry name" value="Composite domain of metallo-dependent hydrolases"/>
    <property type="match status" value="1"/>
</dbReference>
<dbReference type="InterPro" id="IPR032466">
    <property type="entry name" value="Metal_Hydrolase"/>
</dbReference>
<protein>
    <submittedName>
        <fullName evidence="2">Amidohydrolase</fullName>
    </submittedName>
</protein>
<dbReference type="InterPro" id="IPR033932">
    <property type="entry name" value="YtcJ-like"/>
</dbReference>
<comment type="caution">
    <text evidence="2">The sequence shown here is derived from an EMBL/GenBank/DDBJ whole genome shotgun (WGS) entry which is preliminary data.</text>
</comment>
<dbReference type="Pfam" id="PF07969">
    <property type="entry name" value="Amidohydro_3"/>
    <property type="match status" value="1"/>
</dbReference>
<proteinExistence type="predicted"/>
<dbReference type="PANTHER" id="PTHR22642:SF2">
    <property type="entry name" value="PROTEIN LONG AFTER FAR-RED 3"/>
    <property type="match status" value="1"/>
</dbReference>
<sequence>MEIDLLVRNAAVVTVDDDRPRARTLAVHHGRVLALDTRDDRAGLSARTEIDAQGAALVPGFGDAHNHMAWFGSSLDEVDLAGSSDLATLYDRVAQRAATLAPDAFVIGAGYDDTAIGGHPHRRELDRAAGGRPVVLKHRSGHVTTVNSPVLARIGVLDGTAVVPEGGVVVRDASGDPTGTLEEQAQNLATALLVPYATDDLARAIGNASAVYAAEGLTHVTECGIGGGWVGRSPRELAAYLQARETGVLTVRVQLMPVADALHPVAGHASDPDGIGIDLGIRTGFGDDRLRIGPMKIFTDGSLVARTAAMRDPFCDRHSHGYLQDDPELLRSRILGAHATGWRVAAHAIGDRAIDLALDAIADMQRAHPRPDARPRIEHAAVTSPEQVARMAELGVTPVPQPRFLHEIGDTMAAAVGPDRSAGLYRHASFLRAGLRVPGSSDRPVAAGAPLLGMQSMVLRRSASGAVIGPDERVDAATALRAYTLDAAWVAGEERERGSITPGKLADFVLLTDDVTAVEPDRIGDVGVVATFVGGQCVHGAEKLGIDQEG</sequence>
<organism evidence="2 3">
    <name type="scientific">Pseudonocardia adelaidensis</name>
    <dbReference type="NCBI Taxonomy" id="648754"/>
    <lineage>
        <taxon>Bacteria</taxon>
        <taxon>Bacillati</taxon>
        <taxon>Actinomycetota</taxon>
        <taxon>Actinomycetes</taxon>
        <taxon>Pseudonocardiales</taxon>
        <taxon>Pseudonocardiaceae</taxon>
        <taxon>Pseudonocardia</taxon>
    </lineage>
</organism>
<dbReference type="Gene3D" id="3.10.310.70">
    <property type="match status" value="1"/>
</dbReference>
<evidence type="ECO:0000313" key="3">
    <source>
        <dbReference type="Proteomes" id="UP001500804"/>
    </source>
</evidence>
<evidence type="ECO:0000313" key="2">
    <source>
        <dbReference type="EMBL" id="GAA5120814.1"/>
    </source>
</evidence>
<feature type="domain" description="Amidohydrolase 3" evidence="1">
    <location>
        <begin position="49"/>
        <end position="539"/>
    </location>
</feature>
<dbReference type="Gene3D" id="3.20.20.140">
    <property type="entry name" value="Metal-dependent hydrolases"/>
    <property type="match status" value="1"/>
</dbReference>
<gene>
    <name evidence="2" type="ORF">GCM10023320_28680</name>
</gene>
<dbReference type="SUPFAM" id="SSF51556">
    <property type="entry name" value="Metallo-dependent hydrolases"/>
    <property type="match status" value="1"/>
</dbReference>
<dbReference type="Proteomes" id="UP001500804">
    <property type="component" value="Unassembled WGS sequence"/>
</dbReference>
<dbReference type="CDD" id="cd01300">
    <property type="entry name" value="YtcJ_like"/>
    <property type="match status" value="1"/>
</dbReference>
<dbReference type="InterPro" id="IPR013108">
    <property type="entry name" value="Amidohydro_3"/>
</dbReference>
<dbReference type="RefSeq" id="WP_345605511.1">
    <property type="nucleotide sequence ID" value="NZ_BAABJO010000009.1"/>
</dbReference>
<dbReference type="PANTHER" id="PTHR22642">
    <property type="entry name" value="IMIDAZOLONEPROPIONASE"/>
    <property type="match status" value="1"/>
</dbReference>
<accession>A0ABP9NLG6</accession>
<reference evidence="3" key="1">
    <citation type="journal article" date="2019" name="Int. J. Syst. Evol. Microbiol.">
        <title>The Global Catalogue of Microorganisms (GCM) 10K type strain sequencing project: providing services to taxonomists for standard genome sequencing and annotation.</title>
        <authorList>
            <consortium name="The Broad Institute Genomics Platform"/>
            <consortium name="The Broad Institute Genome Sequencing Center for Infectious Disease"/>
            <person name="Wu L."/>
            <person name="Ma J."/>
        </authorList>
    </citation>
    <scope>NUCLEOTIDE SEQUENCE [LARGE SCALE GENOMIC DNA]</scope>
    <source>
        <strain evidence="3">JCM 18302</strain>
    </source>
</reference>
<dbReference type="InterPro" id="IPR011059">
    <property type="entry name" value="Metal-dep_hydrolase_composite"/>
</dbReference>
<dbReference type="Gene3D" id="2.30.40.10">
    <property type="entry name" value="Urease, subunit C, domain 1"/>
    <property type="match status" value="1"/>
</dbReference>
<name>A0ABP9NLG6_9PSEU</name>
<dbReference type="EMBL" id="BAABJO010000009">
    <property type="protein sequence ID" value="GAA5120814.1"/>
    <property type="molecule type" value="Genomic_DNA"/>
</dbReference>